<evidence type="ECO:0000313" key="4">
    <source>
        <dbReference type="Proteomes" id="UP000004668"/>
    </source>
</evidence>
<name>F2UY21_ACTVI</name>
<dbReference type="AlphaFoldDB" id="F2UY21"/>
<reference evidence="4" key="1">
    <citation type="submission" date="2010-02" db="EMBL/GenBank/DDBJ databases">
        <title>The Genome Sequence of Prevotella oris strain C735.</title>
        <authorList>
            <consortium name="The Broad Institute Genome Sequencing Platform"/>
            <person name="Ward D."/>
            <person name="Feldgarden M."/>
            <person name="Earl A."/>
            <person name="Young S.K."/>
            <person name="Zeng Q."/>
            <person name="Koehrsen M."/>
            <person name="Alvarado L."/>
            <person name="Berlin A."/>
            <person name="Bochicchio J."/>
            <person name="Borenstein D."/>
            <person name="Chapman S.B."/>
            <person name="Chen Z."/>
            <person name="Engels R."/>
            <person name="Freedman E."/>
            <person name="Gellesch M."/>
            <person name="Goldberg J."/>
            <person name="Griggs A."/>
            <person name="Gujja S."/>
            <person name="Heilman E."/>
            <person name="Heiman D."/>
            <person name="Hepburn T."/>
            <person name="Howarth C."/>
            <person name="Jen D."/>
            <person name="Larson L."/>
            <person name="Mehta T."/>
            <person name="Park D."/>
            <person name="Pearson M."/>
            <person name="Roberts A."/>
            <person name="Saif S."/>
            <person name="Shea T."/>
            <person name="Shenoy N."/>
            <person name="Sisk P."/>
            <person name="Stolte C."/>
            <person name="Sykes S."/>
            <person name="Thomson T."/>
            <person name="Walk T."/>
            <person name="White J."/>
            <person name="Yandava C."/>
            <person name="Sibley C.D."/>
            <person name="Field T.R."/>
            <person name="Grinwis M."/>
            <person name="Eshaghurshan C.S."/>
            <person name="Surette M.G."/>
            <person name="Haas B."/>
            <person name="Nusbaum C."/>
            <person name="Birren B."/>
        </authorList>
    </citation>
    <scope>NUCLEOTIDE SEQUENCE [LARGE SCALE GENOMIC DNA]</scope>
    <source>
        <strain evidence="4">C505</strain>
    </source>
</reference>
<gene>
    <name evidence="3" type="ORF">HMPREF0059_00975</name>
</gene>
<protein>
    <submittedName>
        <fullName evidence="3">Uncharacterized protein</fullName>
    </submittedName>
</protein>
<feature type="coiled-coil region" evidence="1">
    <location>
        <begin position="54"/>
        <end position="81"/>
    </location>
</feature>
<comment type="caution">
    <text evidence="3">The sequence shown here is derived from an EMBL/GenBank/DDBJ whole genome shotgun (WGS) entry which is preliminary data.</text>
</comment>
<dbReference type="HOGENOM" id="CLU_118436_0_0_11"/>
<organism evidence="3 4">
    <name type="scientific">Actinomyces viscosus C505</name>
    <dbReference type="NCBI Taxonomy" id="562973"/>
    <lineage>
        <taxon>Bacteria</taxon>
        <taxon>Bacillati</taxon>
        <taxon>Actinomycetota</taxon>
        <taxon>Actinomycetes</taxon>
        <taxon>Actinomycetales</taxon>
        <taxon>Actinomycetaceae</taxon>
        <taxon>Actinomyces</taxon>
    </lineage>
</organism>
<sequence>MGVGGSCSAHNPRPVPPDPRAVGARDEAADRTLYPEVRTPPGRRPHMPDPSTELEELRRRVEEQSHRIDELQDALHTLSIAVQYRQEEPYLAFLAEHGIAGRRRIALMTAIAGVLSRAQGEVLPLGPGARDELLPDYPALAKACAPEPIDWDEAVRVVGEVLGSERLGKQALEAHRARGLGLEGHQALTGCSDIPPRDT</sequence>
<evidence type="ECO:0000313" key="3">
    <source>
        <dbReference type="EMBL" id="EGE38122.1"/>
    </source>
</evidence>
<accession>F2UY21</accession>
<evidence type="ECO:0000256" key="2">
    <source>
        <dbReference type="SAM" id="MobiDB-lite"/>
    </source>
</evidence>
<proteinExistence type="predicted"/>
<keyword evidence="1" id="KW-0175">Coiled coil</keyword>
<dbReference type="eggNOG" id="ENOG5031HM6">
    <property type="taxonomic scope" value="Bacteria"/>
</dbReference>
<feature type="region of interest" description="Disordered" evidence="2">
    <location>
        <begin position="1"/>
        <end position="54"/>
    </location>
</feature>
<evidence type="ECO:0000256" key="1">
    <source>
        <dbReference type="SAM" id="Coils"/>
    </source>
</evidence>
<reference evidence="3 4" key="2">
    <citation type="submission" date="2011-10" db="EMBL/GenBank/DDBJ databases">
        <title>The Genome Sequence of Actinomyces viscosus C505.</title>
        <authorList>
            <consortium name="The Broad Institute Genome Sequencing Platform"/>
            <consortium name="The Broad Institute Genome Sequencing Center for Infectious Disease"/>
            <person name="Earl A."/>
            <person name="Ward D."/>
            <person name="Feldgarden M."/>
            <person name="Gevers D."/>
            <person name="Sibley C.D."/>
            <person name="Field T.R."/>
            <person name="Grinwis M."/>
            <person name="Eshaghurshan C.S."/>
            <person name="Surette M.G."/>
            <person name="Young S.K."/>
            <person name="Zeng Q."/>
            <person name="Gargeya S."/>
            <person name="Fitzgerald M."/>
            <person name="Haas B."/>
            <person name="Abouelleil A."/>
            <person name="Alvarado L."/>
            <person name="Arachchi H.M."/>
            <person name="Berlin A."/>
            <person name="Brown A."/>
            <person name="Chapman S.B."/>
            <person name="Chen Z."/>
            <person name="Dunbar C."/>
            <person name="Freedman E."/>
            <person name="Gearin G."/>
            <person name="Goldberg J."/>
            <person name="Griggs A."/>
            <person name="Gujja S."/>
            <person name="Heiman D."/>
            <person name="Howarth C."/>
            <person name="Larson L."/>
            <person name="Lui A."/>
            <person name="MacDonald P.J.P."/>
            <person name="Montmayeur A."/>
            <person name="Murphy C."/>
            <person name="Neiman D."/>
            <person name="Pearson M."/>
            <person name="Priest M."/>
            <person name="Roberts A."/>
            <person name="Saif S."/>
            <person name="Shea T."/>
            <person name="Shenoy N."/>
            <person name="Sisk P."/>
            <person name="Stolte C."/>
            <person name="Sykes S."/>
            <person name="Wortman J."/>
            <person name="Nusbaum C."/>
            <person name="Birren B."/>
        </authorList>
    </citation>
    <scope>NUCLEOTIDE SEQUENCE [LARGE SCALE GENOMIC DNA]</scope>
    <source>
        <strain evidence="3 4">C505</strain>
    </source>
</reference>
<dbReference type="EMBL" id="ACRE02000050">
    <property type="protein sequence ID" value="EGE38122.1"/>
    <property type="molecule type" value="Genomic_DNA"/>
</dbReference>
<dbReference type="Proteomes" id="UP000004668">
    <property type="component" value="Unassembled WGS sequence"/>
</dbReference>